<dbReference type="Gene3D" id="3.30.1490.480">
    <property type="entry name" value="Endolytic murein transglycosylase"/>
    <property type="match status" value="2"/>
</dbReference>
<dbReference type="AlphaFoldDB" id="A0A1M4VE74"/>
<evidence type="ECO:0000256" key="4">
    <source>
        <dbReference type="ARBA" id="ARBA00023136"/>
    </source>
</evidence>
<comment type="subcellular location">
    <subcellularLocation>
        <location evidence="7">Cell membrane</location>
        <topology evidence="7">Single-pass membrane protein</topology>
    </subcellularLocation>
</comment>
<evidence type="ECO:0000256" key="6">
    <source>
        <dbReference type="ARBA" id="ARBA00023316"/>
    </source>
</evidence>
<reference evidence="9" key="1">
    <citation type="submission" date="2016-11" db="EMBL/GenBank/DDBJ databases">
        <authorList>
            <person name="Varghese N."/>
            <person name="Submissions S."/>
        </authorList>
    </citation>
    <scope>NUCLEOTIDE SEQUENCE [LARGE SCALE GENOMIC DNA]</scope>
    <source>
        <strain evidence="9">DSM 10124</strain>
    </source>
</reference>
<evidence type="ECO:0000256" key="1">
    <source>
        <dbReference type="ARBA" id="ARBA00022475"/>
    </source>
</evidence>
<keyword evidence="1 7" id="KW-1003">Cell membrane</keyword>
<dbReference type="GO" id="GO:0008932">
    <property type="term" value="F:lytic endotransglycosylase activity"/>
    <property type="evidence" value="ECO:0007669"/>
    <property type="project" value="UniProtKB-UniRule"/>
</dbReference>
<sequence length="336" mass="38590">MGKSKKIFIVFLLIMAVVLGSIYYVINVPMSKTNNKGVDFRIGTKADIDFVAKSLKKKGLVRSYLVAKYYFKLNNLKLNVGPYEFNQTMSLKKIFNMINNGETDKNIIMVTVPEGFTVKQIAEKLKSLEIIKDIDSFLEEAQNGSFNYEFLDGIKDRPSRLEGYLFPDTYEIKKGMSNYEIINIMLKRFDDVYKKKIKGKIKKENMTLDDVIKLASIVEREAKVKEERPIIAAVFYNRLEKDIKLESCATVQYALGRTKEKLSFDDLKINSPYNTYIIKGLPIGPICNPGLASIEAALNPANVDYLYFLVDESKRDGSHFFTKSYEEFLRKKHSNK</sequence>
<feature type="site" description="Important for catalytic activity" evidence="7">
    <location>
        <position position="221"/>
    </location>
</feature>
<dbReference type="CDD" id="cd08010">
    <property type="entry name" value="MltG_like"/>
    <property type="match status" value="1"/>
</dbReference>
<keyword evidence="6 7" id="KW-0961">Cell wall biogenesis/degradation</keyword>
<dbReference type="Proteomes" id="UP000184423">
    <property type="component" value="Unassembled WGS sequence"/>
</dbReference>
<organism evidence="8 9">
    <name type="scientific">Caloramator proteoclasticus DSM 10124</name>
    <dbReference type="NCBI Taxonomy" id="1121262"/>
    <lineage>
        <taxon>Bacteria</taxon>
        <taxon>Bacillati</taxon>
        <taxon>Bacillota</taxon>
        <taxon>Clostridia</taxon>
        <taxon>Eubacteriales</taxon>
        <taxon>Clostridiaceae</taxon>
        <taxon>Caloramator</taxon>
    </lineage>
</organism>
<dbReference type="NCBIfam" id="TIGR00247">
    <property type="entry name" value="endolytic transglycosylase MltG"/>
    <property type="match status" value="1"/>
</dbReference>
<evidence type="ECO:0000313" key="9">
    <source>
        <dbReference type="Proteomes" id="UP000184423"/>
    </source>
</evidence>
<comment type="function">
    <text evidence="7">Functions as a peptidoglycan terminase that cleaves nascent peptidoglycan strands endolytically to terminate their elongation.</text>
</comment>
<protein>
    <recommendedName>
        <fullName evidence="7">Endolytic murein transglycosylase</fullName>
        <ecNumber evidence="7">4.2.2.29</ecNumber>
    </recommendedName>
    <alternativeName>
        <fullName evidence="7">Peptidoglycan lytic transglycosylase</fullName>
    </alternativeName>
    <alternativeName>
        <fullName evidence="7">Peptidoglycan polymerization terminase</fullName>
    </alternativeName>
</protein>
<keyword evidence="3 7" id="KW-1133">Transmembrane helix</keyword>
<evidence type="ECO:0000256" key="5">
    <source>
        <dbReference type="ARBA" id="ARBA00023239"/>
    </source>
</evidence>
<dbReference type="EMBL" id="FQVG01000011">
    <property type="protein sequence ID" value="SHE67289.1"/>
    <property type="molecule type" value="Genomic_DNA"/>
</dbReference>
<dbReference type="RefSeq" id="WP_073248068.1">
    <property type="nucleotide sequence ID" value="NZ_FQVG01000011.1"/>
</dbReference>
<dbReference type="EC" id="4.2.2.29" evidence="7"/>
<comment type="catalytic activity">
    <reaction evidence="7">
        <text>a peptidoglycan chain = a peptidoglycan chain with N-acetyl-1,6-anhydromuramyl-[peptide] at the reducing end + a peptidoglycan chain with N-acetylglucosamine at the non-reducing end.</text>
        <dbReference type="EC" id="4.2.2.29"/>
    </reaction>
</comment>
<keyword evidence="9" id="KW-1185">Reference proteome</keyword>
<evidence type="ECO:0000313" key="8">
    <source>
        <dbReference type="EMBL" id="SHE67289.1"/>
    </source>
</evidence>
<dbReference type="GO" id="GO:0005886">
    <property type="term" value="C:plasma membrane"/>
    <property type="evidence" value="ECO:0007669"/>
    <property type="project" value="UniProtKB-SubCell"/>
</dbReference>
<dbReference type="GO" id="GO:0071555">
    <property type="term" value="P:cell wall organization"/>
    <property type="evidence" value="ECO:0007669"/>
    <property type="project" value="UniProtKB-KW"/>
</dbReference>
<dbReference type="Pfam" id="PF02618">
    <property type="entry name" value="YceG"/>
    <property type="match status" value="1"/>
</dbReference>
<dbReference type="InterPro" id="IPR003770">
    <property type="entry name" value="MLTG-like"/>
</dbReference>
<comment type="similarity">
    <text evidence="7">Belongs to the transglycosylase MltG family.</text>
</comment>
<evidence type="ECO:0000256" key="7">
    <source>
        <dbReference type="HAMAP-Rule" id="MF_02065"/>
    </source>
</evidence>
<dbReference type="PANTHER" id="PTHR30518">
    <property type="entry name" value="ENDOLYTIC MUREIN TRANSGLYCOSYLASE"/>
    <property type="match status" value="1"/>
</dbReference>
<gene>
    <name evidence="7" type="primary">mltG</name>
    <name evidence="8" type="ORF">SAMN02746091_00885</name>
</gene>
<proteinExistence type="inferred from homology"/>
<feature type="transmembrane region" description="Helical" evidence="7">
    <location>
        <begin position="7"/>
        <end position="26"/>
    </location>
</feature>
<keyword evidence="2 7" id="KW-0812">Transmembrane</keyword>
<accession>A0A1M4VE74</accession>
<evidence type="ECO:0000256" key="3">
    <source>
        <dbReference type="ARBA" id="ARBA00022989"/>
    </source>
</evidence>
<keyword evidence="5 7" id="KW-0456">Lyase</keyword>
<dbReference type="HAMAP" id="MF_02065">
    <property type="entry name" value="MltG"/>
    <property type="match status" value="1"/>
</dbReference>
<evidence type="ECO:0000256" key="2">
    <source>
        <dbReference type="ARBA" id="ARBA00022692"/>
    </source>
</evidence>
<keyword evidence="4 7" id="KW-0472">Membrane</keyword>
<name>A0A1M4VE74_9CLOT</name>
<dbReference type="GO" id="GO:0009252">
    <property type="term" value="P:peptidoglycan biosynthetic process"/>
    <property type="evidence" value="ECO:0007669"/>
    <property type="project" value="UniProtKB-UniRule"/>
</dbReference>
<dbReference type="PANTHER" id="PTHR30518:SF2">
    <property type="entry name" value="ENDOLYTIC MUREIN TRANSGLYCOSYLASE"/>
    <property type="match status" value="1"/>
</dbReference>